<feature type="chain" id="PRO_5045185415" evidence="2">
    <location>
        <begin position="20"/>
        <end position="196"/>
    </location>
</feature>
<dbReference type="InterPro" id="IPR027385">
    <property type="entry name" value="Beta-barrel_OMP"/>
</dbReference>
<dbReference type="SUPFAM" id="SSF56925">
    <property type="entry name" value="OMPA-like"/>
    <property type="match status" value="1"/>
</dbReference>
<dbReference type="EMBL" id="JAAWWL010000001">
    <property type="protein sequence ID" value="NKI31109.1"/>
    <property type="molecule type" value="Genomic_DNA"/>
</dbReference>
<dbReference type="InterPro" id="IPR011250">
    <property type="entry name" value="OMP/PagP_B-barrel"/>
</dbReference>
<evidence type="ECO:0000313" key="4">
    <source>
        <dbReference type="EMBL" id="NKI31109.1"/>
    </source>
</evidence>
<gene>
    <name evidence="4" type="ORF">HCU67_04080</name>
</gene>
<feature type="signal peptide" evidence="2">
    <location>
        <begin position="1"/>
        <end position="19"/>
    </location>
</feature>
<sequence>MKLKLLVLLSIVLCSISFAQEKKWNVEANYTLVPGDGVFGEDNFIDVGAKFRFAKIGVFGLGFGINAGFSRVNVENTGFESRTDNTHLIQPRVFTELMIPGAQKLRPYLGLGYSYVNVLSNYTFENGGQGSNTGIDYGFNFNLGISYNISNRFFVQAQYDFIDLTPNVEVPEGVILLSQDIKGNINNIRLGIGYRF</sequence>
<accession>A0ABX1GN93</accession>
<comment type="caution">
    <text evidence="4">The sequence shown here is derived from an EMBL/GenBank/DDBJ whole genome shotgun (WGS) entry which is preliminary data.</text>
</comment>
<protein>
    <submittedName>
        <fullName evidence="4">Porin family protein</fullName>
    </submittedName>
</protein>
<dbReference type="Pfam" id="PF13505">
    <property type="entry name" value="OMP_b-brl"/>
    <property type="match status" value="1"/>
</dbReference>
<evidence type="ECO:0000256" key="1">
    <source>
        <dbReference type="ARBA" id="ARBA00022729"/>
    </source>
</evidence>
<evidence type="ECO:0000256" key="2">
    <source>
        <dbReference type="SAM" id="SignalP"/>
    </source>
</evidence>
<keyword evidence="1 2" id="KW-0732">Signal</keyword>
<keyword evidence="5" id="KW-1185">Reference proteome</keyword>
<reference evidence="4 5" key="1">
    <citation type="submission" date="2020-04" db="EMBL/GenBank/DDBJ databases">
        <authorList>
            <person name="Yoon J."/>
        </authorList>
    </citation>
    <scope>NUCLEOTIDE SEQUENCE [LARGE SCALE GENOMIC DNA]</scope>
    <source>
        <strain evidence="4 5">DJ-13</strain>
    </source>
</reference>
<proteinExistence type="predicted"/>
<dbReference type="Proteomes" id="UP000718451">
    <property type="component" value="Unassembled WGS sequence"/>
</dbReference>
<evidence type="ECO:0000259" key="3">
    <source>
        <dbReference type="Pfam" id="PF13505"/>
    </source>
</evidence>
<organism evidence="4 5">
    <name type="scientific">Croceivirga thetidis</name>
    <dbReference type="NCBI Taxonomy" id="2721623"/>
    <lineage>
        <taxon>Bacteria</taxon>
        <taxon>Pseudomonadati</taxon>
        <taxon>Bacteroidota</taxon>
        <taxon>Flavobacteriia</taxon>
        <taxon>Flavobacteriales</taxon>
        <taxon>Flavobacteriaceae</taxon>
        <taxon>Croceivirga</taxon>
    </lineage>
</organism>
<feature type="domain" description="Outer membrane protein beta-barrel" evidence="3">
    <location>
        <begin position="7"/>
        <end position="196"/>
    </location>
</feature>
<dbReference type="Gene3D" id="2.40.160.20">
    <property type="match status" value="1"/>
</dbReference>
<evidence type="ECO:0000313" key="5">
    <source>
        <dbReference type="Proteomes" id="UP000718451"/>
    </source>
</evidence>
<name>A0ABX1GN93_9FLAO</name>
<dbReference type="RefSeq" id="WP_168551303.1">
    <property type="nucleotide sequence ID" value="NZ_JAAWWL010000001.1"/>
</dbReference>